<feature type="region of interest" description="Disordered" evidence="1">
    <location>
        <begin position="1"/>
        <end position="210"/>
    </location>
</feature>
<comment type="caution">
    <text evidence="2">The sequence shown here is derived from an EMBL/GenBank/DDBJ whole genome shotgun (WGS) entry which is preliminary data.</text>
</comment>
<proteinExistence type="predicted"/>
<protein>
    <recommendedName>
        <fullName evidence="4">DUF5709 domain-containing protein</fullName>
    </recommendedName>
</protein>
<reference evidence="2 3" key="1">
    <citation type="submission" date="2018-06" db="EMBL/GenBank/DDBJ databases">
        <title>Streptomyces reniochalinae sp. nov. and Streptomyces diacarnus sp. nov. from marine sponges.</title>
        <authorList>
            <person name="Li L."/>
        </authorList>
    </citation>
    <scope>NUCLEOTIDE SEQUENCE [LARGE SCALE GENOMIC DNA]</scope>
    <source>
        <strain evidence="2 3">LHW50302</strain>
    </source>
</reference>
<dbReference type="RefSeq" id="WP_114014659.1">
    <property type="nucleotide sequence ID" value="NZ_QOIM01000025.1"/>
</dbReference>
<keyword evidence="3" id="KW-1185">Reference proteome</keyword>
<name>A0A367EVU3_9ACTN</name>
<dbReference type="AlphaFoldDB" id="A0A367EVU3"/>
<feature type="compositionally biased region" description="Basic and acidic residues" evidence="1">
    <location>
        <begin position="129"/>
        <end position="138"/>
    </location>
</feature>
<evidence type="ECO:0000313" key="3">
    <source>
        <dbReference type="Proteomes" id="UP000253507"/>
    </source>
</evidence>
<organism evidence="2 3">
    <name type="scientific">Streptomyces reniochalinae</name>
    <dbReference type="NCBI Taxonomy" id="2250578"/>
    <lineage>
        <taxon>Bacteria</taxon>
        <taxon>Bacillati</taxon>
        <taxon>Actinomycetota</taxon>
        <taxon>Actinomycetes</taxon>
        <taxon>Kitasatosporales</taxon>
        <taxon>Streptomycetaceae</taxon>
        <taxon>Streptomyces</taxon>
    </lineage>
</organism>
<gene>
    <name evidence="2" type="ORF">DQ392_07205</name>
</gene>
<sequence>MTGDGRDIPAEEGVSTEDAAEMGEGPQEGRLPGDRADRGAWNPPVESDPPPRGPGRDTGGFDTSFLTPEAEADEEHAEPADPGVAPEEQGIPDLQDGTPEQQRASDPQKESVPGDEPTAVTRSAPTPAEIREGESLDERLDEEEPEVSEREAVSGPPDEASGLLRTDPEPTPPRRQDVYGQETGEGGLIAGESGLSAEEDALRTRDEDEV</sequence>
<evidence type="ECO:0000256" key="1">
    <source>
        <dbReference type="SAM" id="MobiDB-lite"/>
    </source>
</evidence>
<evidence type="ECO:0008006" key="4">
    <source>
        <dbReference type="Google" id="ProtNLM"/>
    </source>
</evidence>
<feature type="compositionally biased region" description="Basic and acidic residues" evidence="1">
    <location>
        <begin position="166"/>
        <end position="177"/>
    </location>
</feature>
<feature type="compositionally biased region" description="Basic and acidic residues" evidence="1">
    <location>
        <begin position="200"/>
        <end position="210"/>
    </location>
</feature>
<accession>A0A367EVU3</accession>
<dbReference type="EMBL" id="QOIM01000025">
    <property type="protein sequence ID" value="RCG22266.1"/>
    <property type="molecule type" value="Genomic_DNA"/>
</dbReference>
<dbReference type="Proteomes" id="UP000253507">
    <property type="component" value="Unassembled WGS sequence"/>
</dbReference>
<dbReference type="OrthoDB" id="3478723at2"/>
<evidence type="ECO:0000313" key="2">
    <source>
        <dbReference type="EMBL" id="RCG22266.1"/>
    </source>
</evidence>